<dbReference type="GO" id="GO:0005634">
    <property type="term" value="C:nucleus"/>
    <property type="evidence" value="ECO:0007669"/>
    <property type="project" value="TreeGrafter"/>
</dbReference>
<dbReference type="PROSITE" id="PS00107">
    <property type="entry name" value="PROTEIN_KINASE_ATP"/>
    <property type="match status" value="1"/>
</dbReference>
<protein>
    <submittedName>
        <fullName evidence="7">DEBR0S5_07910g1_1</fullName>
    </submittedName>
</protein>
<evidence type="ECO:0000313" key="9">
    <source>
        <dbReference type="Proteomes" id="UP000568158"/>
    </source>
</evidence>
<dbReference type="Gene3D" id="1.10.510.10">
    <property type="entry name" value="Transferase(Phosphotransferase) domain 1"/>
    <property type="match status" value="1"/>
</dbReference>
<reference evidence="7 8" key="1">
    <citation type="submission" date="2019-07" db="EMBL/GenBank/DDBJ databases">
        <authorList>
            <person name="Friedrich A."/>
            <person name="Schacherer J."/>
        </authorList>
    </citation>
    <scope>NUCLEOTIDE SEQUENCE [LARGE SCALE GENOMIC DNA]</scope>
</reference>
<keyword evidence="8" id="KW-1185">Reference proteome</keyword>
<dbReference type="Proteomes" id="UP000568158">
    <property type="component" value="Unassembled WGS sequence"/>
</dbReference>
<feature type="compositionally biased region" description="Basic and acidic residues" evidence="4">
    <location>
        <begin position="654"/>
        <end position="683"/>
    </location>
</feature>
<feature type="compositionally biased region" description="Basic and acidic residues" evidence="4">
    <location>
        <begin position="704"/>
        <end position="731"/>
    </location>
</feature>
<evidence type="ECO:0000313" key="8">
    <source>
        <dbReference type="Proteomes" id="UP000478008"/>
    </source>
</evidence>
<dbReference type="InterPro" id="IPR017441">
    <property type="entry name" value="Protein_kinase_ATP_BS"/>
</dbReference>
<accession>A0A7D9CZM2</accession>
<gene>
    <name evidence="7" type="ORF">DEBR0S5_07910G</name>
    <name evidence="6" type="ORF">HII12_002683</name>
</gene>
<evidence type="ECO:0000313" key="7">
    <source>
        <dbReference type="EMBL" id="VUG19638.1"/>
    </source>
</evidence>
<evidence type="ECO:0000259" key="5">
    <source>
        <dbReference type="PROSITE" id="PS50011"/>
    </source>
</evidence>
<feature type="region of interest" description="Disordered" evidence="4">
    <location>
        <begin position="34"/>
        <end position="54"/>
    </location>
</feature>
<feature type="binding site" evidence="3">
    <location>
        <position position="255"/>
    </location>
    <ligand>
        <name>ATP</name>
        <dbReference type="ChEBI" id="CHEBI:30616"/>
    </ligand>
</feature>
<feature type="domain" description="Protein kinase" evidence="5">
    <location>
        <begin position="224"/>
        <end position="526"/>
    </location>
</feature>
<dbReference type="SMART" id="SM00220">
    <property type="entry name" value="S_TKc"/>
    <property type="match status" value="1"/>
</dbReference>
<keyword evidence="1 3" id="KW-0547">Nucleotide-binding</keyword>
<dbReference type="GO" id="GO:0030447">
    <property type="term" value="P:filamentous growth"/>
    <property type="evidence" value="ECO:0007669"/>
    <property type="project" value="UniProtKB-ARBA"/>
</dbReference>
<keyword evidence="2 3" id="KW-0067">ATP-binding</keyword>
<dbReference type="PROSITE" id="PS50011">
    <property type="entry name" value="PROTEIN_KINASE_DOM"/>
    <property type="match status" value="1"/>
</dbReference>
<dbReference type="InterPro" id="IPR011009">
    <property type="entry name" value="Kinase-like_dom_sf"/>
</dbReference>
<evidence type="ECO:0000256" key="4">
    <source>
        <dbReference type="SAM" id="MobiDB-lite"/>
    </source>
</evidence>
<reference evidence="6 9" key="2">
    <citation type="journal article" date="2020" name="Appl. Microbiol. Biotechnol.">
        <title>Targeted gene deletion in Brettanomyces bruxellensis with an expression-free CRISPR-Cas9 system.</title>
        <authorList>
            <person name="Varela C."/>
            <person name="Bartel C."/>
            <person name="Onetto C."/>
            <person name="Borneman A."/>
        </authorList>
    </citation>
    <scope>NUCLEOTIDE SEQUENCE [LARGE SCALE GENOMIC DNA]</scope>
    <source>
        <strain evidence="6 9">AWRI1613</strain>
    </source>
</reference>
<evidence type="ECO:0000256" key="1">
    <source>
        <dbReference type="ARBA" id="ARBA00022741"/>
    </source>
</evidence>
<dbReference type="EMBL" id="CABFWN010000005">
    <property type="protein sequence ID" value="VUG19638.1"/>
    <property type="molecule type" value="Genomic_DNA"/>
</dbReference>
<dbReference type="SUPFAM" id="SSF56112">
    <property type="entry name" value="Protein kinase-like (PK-like)"/>
    <property type="match status" value="1"/>
</dbReference>
<feature type="compositionally biased region" description="Low complexity" evidence="4">
    <location>
        <begin position="568"/>
        <end position="585"/>
    </location>
</feature>
<name>A0A7D9CZM2_DEKBR</name>
<dbReference type="GO" id="GO:0004672">
    <property type="term" value="F:protein kinase activity"/>
    <property type="evidence" value="ECO:0007669"/>
    <property type="project" value="InterPro"/>
</dbReference>
<dbReference type="EMBL" id="JABCYN010000025">
    <property type="protein sequence ID" value="KAF6011090.1"/>
    <property type="molecule type" value="Genomic_DNA"/>
</dbReference>
<dbReference type="InterPro" id="IPR008271">
    <property type="entry name" value="Ser/Thr_kinase_AS"/>
</dbReference>
<evidence type="ECO:0000313" key="6">
    <source>
        <dbReference type="EMBL" id="KAF6011090.1"/>
    </source>
</evidence>
<dbReference type="PROSITE" id="PS00108">
    <property type="entry name" value="PROTEIN_KINASE_ST"/>
    <property type="match status" value="1"/>
</dbReference>
<organism evidence="7 8">
    <name type="scientific">Dekkera bruxellensis</name>
    <name type="common">Brettanomyces custersii</name>
    <dbReference type="NCBI Taxonomy" id="5007"/>
    <lineage>
        <taxon>Eukaryota</taxon>
        <taxon>Fungi</taxon>
        <taxon>Dikarya</taxon>
        <taxon>Ascomycota</taxon>
        <taxon>Saccharomycotina</taxon>
        <taxon>Pichiomycetes</taxon>
        <taxon>Pichiales</taxon>
        <taxon>Pichiaceae</taxon>
        <taxon>Brettanomyces</taxon>
    </lineage>
</organism>
<proteinExistence type="predicted"/>
<dbReference type="Pfam" id="PF00069">
    <property type="entry name" value="Pkinase"/>
    <property type="match status" value="1"/>
</dbReference>
<dbReference type="Proteomes" id="UP000478008">
    <property type="component" value="Unassembled WGS sequence"/>
</dbReference>
<dbReference type="AlphaFoldDB" id="A0A7D9CZM2"/>
<feature type="region of interest" description="Disordered" evidence="4">
    <location>
        <begin position="568"/>
        <end position="603"/>
    </location>
</feature>
<feature type="region of interest" description="Disordered" evidence="4">
    <location>
        <begin position="654"/>
        <end position="731"/>
    </location>
</feature>
<dbReference type="InterPro" id="IPR000719">
    <property type="entry name" value="Prot_kinase_dom"/>
</dbReference>
<dbReference type="GO" id="GO:0005524">
    <property type="term" value="F:ATP binding"/>
    <property type="evidence" value="ECO:0007669"/>
    <property type="project" value="UniProtKB-UniRule"/>
</dbReference>
<dbReference type="PANTHER" id="PTHR24345">
    <property type="entry name" value="SERINE/THREONINE-PROTEIN KINASE PLK"/>
    <property type="match status" value="1"/>
</dbReference>
<evidence type="ECO:0000256" key="3">
    <source>
        <dbReference type="PROSITE-ProRule" id="PRU10141"/>
    </source>
</evidence>
<sequence length="803" mass="90494">MVSLLRTKKNDSLLPSEGDTHRRMNIFRRLREKARHHSHIEEEEKAVSSKRTPRLRTSTFSVPRVKAGISGQSPETPKPSAIPTARPRNSTSALPMPTRYGERSATSLGHSALVGQGAPFKRDRVATINTSNMASSITRVGLPSINDYQPKTHKMKYNPYGLGNMDGPSRVSTASSVRNNTHMTFESFDDEANILPYPVDSPNKHLPAELAIEHENLLDEFVFVNKTSNLGTGASALVKKVHRIGHPKDIYAVKKFVLFKGEKPDEFYERASKEYIIHHNLNAGFHVVTCYSLVKISHQRNLARGWGLLMELCRADLFDVISKPGFSHVSNGEKMCLFKQVVYGVKYMHDFDIAHRDLKPENILLTSDGIVKITDFGVAEYGHEIPGDFSSPLKLSKQIVGSSPYQPPEVEALKNVPREKRSTYDMFQMDHWALGVILFVLFYGDVPFDKASDSCGAFRDYEQVLKEYSTRINPDFKKTNLKGPGIEYRFARKFMDMGIARLAWRLVDPDPKVRYRLYDLFSDRAFQQAEMCVDEKEHACNFCHLSESKDVAFKYPLGSDIQIPRYSQRSISSSSSSTSNYVMSSRKGTLTGTSSRSASQSSVEVPKLKSMIDIAAEARNIQRVSSMIPRRIREELLDSGVKVTLNPKLKEGTKAEDGKLQESKKLIIEEEKEEDGKENKDNGDSLPRVAEGQEIQNVKTIHVPSEELKDKDESEKRDASLKDNKPEEHDGCVRNDQEDCCHDCSVPQLESSAVDYDNLLTISGFHKILLSDTVQDGLRPLTATLTKSACRCMVKRHNHISKW</sequence>
<evidence type="ECO:0000256" key="2">
    <source>
        <dbReference type="ARBA" id="ARBA00022840"/>
    </source>
</evidence>
<feature type="region of interest" description="Disordered" evidence="4">
    <location>
        <begin position="67"/>
        <end position="105"/>
    </location>
</feature>